<dbReference type="InterPro" id="IPR013762">
    <property type="entry name" value="Integrase-like_cat_sf"/>
</dbReference>
<dbReference type="PROSITE" id="PS51898">
    <property type="entry name" value="TYR_RECOMBINASE"/>
    <property type="match status" value="1"/>
</dbReference>
<dbReference type="PANTHER" id="PTHR30349:SF82">
    <property type="entry name" value="INTEGRASE_RECOMBINASE YOEC-RELATED"/>
    <property type="match status" value="1"/>
</dbReference>
<dbReference type="RefSeq" id="WP_189777952.1">
    <property type="nucleotide sequence ID" value="NZ_JACWEZ010000004.1"/>
</dbReference>
<name>A0ABR7VLG5_VIRHA</name>
<dbReference type="InterPro" id="IPR050090">
    <property type="entry name" value="Tyrosine_recombinase_XerCD"/>
</dbReference>
<protein>
    <submittedName>
        <fullName evidence="3">Tyrosine-type recombinase/integrase</fullName>
    </submittedName>
</protein>
<dbReference type="InterPro" id="IPR011010">
    <property type="entry name" value="DNA_brk_join_enz"/>
</dbReference>
<accession>A0ABR7VLG5</accession>
<evidence type="ECO:0000259" key="2">
    <source>
        <dbReference type="PROSITE" id="PS51898"/>
    </source>
</evidence>
<evidence type="ECO:0000313" key="4">
    <source>
        <dbReference type="Proteomes" id="UP000621631"/>
    </source>
</evidence>
<dbReference type="Proteomes" id="UP000621631">
    <property type="component" value="Unassembled WGS sequence"/>
</dbReference>
<dbReference type="Gene3D" id="1.10.443.10">
    <property type="entry name" value="Intergrase catalytic core"/>
    <property type="match status" value="1"/>
</dbReference>
<evidence type="ECO:0000256" key="1">
    <source>
        <dbReference type="ARBA" id="ARBA00023172"/>
    </source>
</evidence>
<feature type="domain" description="Tyr recombinase" evidence="2">
    <location>
        <begin position="6"/>
        <end position="185"/>
    </location>
</feature>
<evidence type="ECO:0000313" key="3">
    <source>
        <dbReference type="EMBL" id="MBD1222760.1"/>
    </source>
</evidence>
<sequence length="189" mass="21680">MEFVEPIRDKNKIEAIRKLLSGNKRDVLLFTLGVNSALRVSDLINLKWVDVVDDNGKPHDYITLRDTKTNKHNRLPLTKKVKKAIQEHYQQNFKGGGLDQYLFQSRKGYNQPLKRQAVWRIIKDAAKDVGVKNIGSHSLRKTWAYHSYKAGTDIVIIQDMLNHSAPSVTLRYIGITQDDKDRAVLSLDL</sequence>
<comment type="caution">
    <text evidence="3">The sequence shown here is derived from an EMBL/GenBank/DDBJ whole genome shotgun (WGS) entry which is preliminary data.</text>
</comment>
<keyword evidence="1" id="KW-0233">DNA recombination</keyword>
<proteinExistence type="predicted"/>
<dbReference type="Pfam" id="PF00589">
    <property type="entry name" value="Phage_integrase"/>
    <property type="match status" value="1"/>
</dbReference>
<dbReference type="PANTHER" id="PTHR30349">
    <property type="entry name" value="PHAGE INTEGRASE-RELATED"/>
    <property type="match status" value="1"/>
</dbReference>
<dbReference type="EMBL" id="JACWEZ010000004">
    <property type="protein sequence ID" value="MBD1222760.1"/>
    <property type="molecule type" value="Genomic_DNA"/>
</dbReference>
<gene>
    <name evidence="3" type="ORF">IC602_09065</name>
</gene>
<organism evidence="3 4">
    <name type="scientific">Virgibacillus halodenitrificans</name>
    <name type="common">Bacillus halodenitrificans</name>
    <dbReference type="NCBI Taxonomy" id="1482"/>
    <lineage>
        <taxon>Bacteria</taxon>
        <taxon>Bacillati</taxon>
        <taxon>Bacillota</taxon>
        <taxon>Bacilli</taxon>
        <taxon>Bacillales</taxon>
        <taxon>Bacillaceae</taxon>
        <taxon>Virgibacillus</taxon>
    </lineage>
</organism>
<dbReference type="InterPro" id="IPR002104">
    <property type="entry name" value="Integrase_catalytic"/>
</dbReference>
<dbReference type="SUPFAM" id="SSF56349">
    <property type="entry name" value="DNA breaking-rejoining enzymes"/>
    <property type="match status" value="1"/>
</dbReference>
<keyword evidence="4" id="KW-1185">Reference proteome</keyword>
<reference evidence="3 4" key="1">
    <citation type="submission" date="2020-09" db="EMBL/GenBank/DDBJ databases">
        <title>Draft Genome Sequences of Oil-Oxidizing Bacteria Halomonas titanicae, Marinobacter lutaoensis, and Virgibacillus halodenitrificans Isolated from Highly Saline Environments.</title>
        <authorList>
            <person name="Grouzdev D.S."/>
            <person name="Sokolova D.S."/>
            <person name="Semenova E.M."/>
            <person name="Borzenkov I.A."/>
            <person name="Bidzhieva S.K."/>
            <person name="Poltaraus A.B."/>
            <person name="Nazina T.N."/>
        </authorList>
    </citation>
    <scope>NUCLEOTIDE SEQUENCE [LARGE SCALE GENOMIC DNA]</scope>
    <source>
        <strain evidence="3 4">VKM B-3472D</strain>
    </source>
</reference>